<evidence type="ECO:0000256" key="5">
    <source>
        <dbReference type="ARBA" id="ARBA00023136"/>
    </source>
</evidence>
<evidence type="ECO:0000313" key="9">
    <source>
        <dbReference type="EMBL" id="QIE57707.1"/>
    </source>
</evidence>
<dbReference type="Gene3D" id="3.30.479.30">
    <property type="entry name" value="Band 7 domain"/>
    <property type="match status" value="1"/>
</dbReference>
<feature type="domain" description="Band 7" evidence="8">
    <location>
        <begin position="94"/>
        <end position="274"/>
    </location>
</feature>
<sequence>MSSNGGGPWGGGGGGGDGGGKSPWGGGDRGGKGGGQRPPDIEDILREGRERLKVIIGGGDGGGGRGRRPSGGDGLGRGGIALIAIAAVGFFLWNSIYTVKPEERSVVLTFGERSGIGMPGLNFIFWPVQSKEIVQVTRENIVNIGSLTTGTGASDRATVSRASDKGLMLTGDANIIDIGFQLVWNVSDPEKYLFNLADTEATVAAVAESAMREVIGRSEMKPILNRDRAVVSQEVQDLIQSTLDSYRSGVNVVRVNFDKADPPNEVIDSFRDVQAAEQERDTLEKRADAYANERLAGARGQSAELLQEAEGYRAQLVNEAEGEASRFKAIYEEYAKAKEVTRKRLYLETMERVLGGVDKIIIDDKVGGEQGVVPYLPLNELRKGDK</sequence>
<feature type="compositionally biased region" description="Gly residues" evidence="7">
    <location>
        <begin position="1"/>
        <end position="36"/>
    </location>
</feature>
<name>A0A7M3T6S6_9RHOB</name>
<feature type="region of interest" description="Disordered" evidence="7">
    <location>
        <begin position="1"/>
        <end position="41"/>
    </location>
</feature>
<comment type="subcellular location">
    <subcellularLocation>
        <location evidence="1">Membrane</location>
        <topology evidence="1">Single-pass membrane protein</topology>
    </subcellularLocation>
</comment>
<dbReference type="NCBIfam" id="TIGR01933">
    <property type="entry name" value="hflK"/>
    <property type="match status" value="1"/>
</dbReference>
<evidence type="ECO:0000313" key="10">
    <source>
        <dbReference type="Proteomes" id="UP000503336"/>
    </source>
</evidence>
<dbReference type="PANTHER" id="PTHR43327">
    <property type="entry name" value="STOMATIN-LIKE PROTEIN 2, MITOCHONDRIAL"/>
    <property type="match status" value="1"/>
</dbReference>
<dbReference type="Proteomes" id="UP000503336">
    <property type="component" value="Chromosome"/>
</dbReference>
<dbReference type="KEGG" id="hdh:G5B40_01960"/>
<dbReference type="SUPFAM" id="SSF117892">
    <property type="entry name" value="Band 7/SPFH domain"/>
    <property type="match status" value="1"/>
</dbReference>
<dbReference type="Pfam" id="PF12221">
    <property type="entry name" value="HflK_N"/>
    <property type="match status" value="1"/>
</dbReference>
<dbReference type="CDD" id="cd03404">
    <property type="entry name" value="SPFH_HflK"/>
    <property type="match status" value="1"/>
</dbReference>
<evidence type="ECO:0000256" key="1">
    <source>
        <dbReference type="ARBA" id="ARBA00004167"/>
    </source>
</evidence>
<keyword evidence="5" id="KW-0472">Membrane</keyword>
<dbReference type="RefSeq" id="WP_165103131.1">
    <property type="nucleotide sequence ID" value="NZ_CP049056.1"/>
</dbReference>
<keyword evidence="10" id="KW-1185">Reference proteome</keyword>
<dbReference type="InterPro" id="IPR050710">
    <property type="entry name" value="Band7/mec-2_domain"/>
</dbReference>
<reference evidence="9 10" key="1">
    <citation type="submission" date="2020-02" db="EMBL/GenBank/DDBJ databases">
        <title>complete genome sequence of Rhodobacteraceae bacterium.</title>
        <authorList>
            <person name="Park J."/>
            <person name="Kim Y.-S."/>
            <person name="Kim K.-H."/>
        </authorList>
    </citation>
    <scope>NUCLEOTIDE SEQUENCE [LARGE SCALE GENOMIC DNA]</scope>
    <source>
        <strain evidence="9 10">RR4-56</strain>
    </source>
</reference>
<evidence type="ECO:0000256" key="6">
    <source>
        <dbReference type="RuleBase" id="RU364113"/>
    </source>
</evidence>
<dbReference type="InterPro" id="IPR020980">
    <property type="entry name" value="Membrane_HflK_N"/>
</dbReference>
<dbReference type="GO" id="GO:0008233">
    <property type="term" value="F:peptidase activity"/>
    <property type="evidence" value="ECO:0007669"/>
    <property type="project" value="UniProtKB-KW"/>
</dbReference>
<dbReference type="GO" id="GO:0016020">
    <property type="term" value="C:membrane"/>
    <property type="evidence" value="ECO:0007669"/>
    <property type="project" value="UniProtKB-SubCell"/>
</dbReference>
<dbReference type="InterPro" id="IPR036013">
    <property type="entry name" value="Band_7/SPFH_dom_sf"/>
</dbReference>
<keyword evidence="9" id="KW-0378">Hydrolase</keyword>
<dbReference type="PANTHER" id="PTHR43327:SF2">
    <property type="entry name" value="MODULATOR OF FTSH PROTEASE HFLK"/>
    <property type="match status" value="1"/>
</dbReference>
<dbReference type="Pfam" id="PF01145">
    <property type="entry name" value="Band_7"/>
    <property type="match status" value="1"/>
</dbReference>
<dbReference type="InterPro" id="IPR001107">
    <property type="entry name" value="Band_7"/>
</dbReference>
<evidence type="ECO:0000256" key="7">
    <source>
        <dbReference type="SAM" id="MobiDB-lite"/>
    </source>
</evidence>
<evidence type="ECO:0000259" key="8">
    <source>
        <dbReference type="SMART" id="SM00244"/>
    </source>
</evidence>
<dbReference type="AlphaFoldDB" id="A0A7M3T6S6"/>
<comment type="subunit">
    <text evidence="6">HflC and HflK may interact to form a multimeric complex.</text>
</comment>
<gene>
    <name evidence="9" type="primary">hflK</name>
    <name evidence="9" type="ORF">G5B40_01960</name>
</gene>
<keyword evidence="9" id="KW-0645">Protease</keyword>
<keyword evidence="3" id="KW-0812">Transmembrane</keyword>
<comment type="similarity">
    <text evidence="2 6">Belongs to the band 7/mec-2 family. HflK subfamily.</text>
</comment>
<evidence type="ECO:0000256" key="4">
    <source>
        <dbReference type="ARBA" id="ARBA00022989"/>
    </source>
</evidence>
<evidence type="ECO:0000256" key="3">
    <source>
        <dbReference type="ARBA" id="ARBA00022692"/>
    </source>
</evidence>
<comment type="function">
    <text evidence="6">HflC and HflK could encode or regulate a protease.</text>
</comment>
<protein>
    <recommendedName>
        <fullName evidence="6">Protein HflK</fullName>
    </recommendedName>
</protein>
<dbReference type="InterPro" id="IPR010201">
    <property type="entry name" value="HflK"/>
</dbReference>
<evidence type="ECO:0000256" key="2">
    <source>
        <dbReference type="ARBA" id="ARBA00006971"/>
    </source>
</evidence>
<dbReference type="SMART" id="SM00244">
    <property type="entry name" value="PHB"/>
    <property type="match status" value="1"/>
</dbReference>
<dbReference type="GO" id="GO:0006508">
    <property type="term" value="P:proteolysis"/>
    <property type="evidence" value="ECO:0007669"/>
    <property type="project" value="UniProtKB-KW"/>
</dbReference>
<organism evidence="9 10">
    <name type="scientific">Pikeienuella piscinae</name>
    <dbReference type="NCBI Taxonomy" id="2748098"/>
    <lineage>
        <taxon>Bacteria</taxon>
        <taxon>Pseudomonadati</taxon>
        <taxon>Pseudomonadota</taxon>
        <taxon>Alphaproteobacteria</taxon>
        <taxon>Rhodobacterales</taxon>
        <taxon>Paracoccaceae</taxon>
        <taxon>Pikeienuella</taxon>
    </lineage>
</organism>
<accession>A0A7M3T6S6</accession>
<proteinExistence type="inferred from homology"/>
<keyword evidence="4" id="KW-1133">Transmembrane helix</keyword>
<dbReference type="EMBL" id="CP049056">
    <property type="protein sequence ID" value="QIE57707.1"/>
    <property type="molecule type" value="Genomic_DNA"/>
</dbReference>